<reference evidence="2" key="3">
    <citation type="submission" date="2024-02" db="UniProtKB">
        <authorList>
            <consortium name="WormBaseParasite"/>
        </authorList>
    </citation>
    <scope>IDENTIFICATION</scope>
    <source>
        <strain evidence="2">pt0022</strain>
    </source>
</reference>
<proteinExistence type="predicted"/>
<reference evidence="1" key="2">
    <citation type="journal article" date="2016" name="Mol. Ecol.">
        <title>Population genomics of the filarial nematode parasite Wuchereria bancrofti from mosquitoes.</title>
        <authorList>
            <person name="Small S.T."/>
            <person name="Reimer L.J."/>
            <person name="Tisch D.J."/>
            <person name="King C.L."/>
            <person name="Christensen B.M."/>
            <person name="Siba P.M."/>
            <person name="Kazura J.W."/>
            <person name="Serre D."/>
            <person name="Zimmerman P.A."/>
        </authorList>
    </citation>
    <scope>NUCLEOTIDE SEQUENCE</scope>
    <source>
        <strain evidence="1">pt0022</strain>
    </source>
</reference>
<name>A0AAF5PJT0_WUCBA</name>
<organism evidence="1 2">
    <name type="scientific">Wuchereria bancrofti</name>
    <dbReference type="NCBI Taxonomy" id="6293"/>
    <lineage>
        <taxon>Eukaryota</taxon>
        <taxon>Metazoa</taxon>
        <taxon>Ecdysozoa</taxon>
        <taxon>Nematoda</taxon>
        <taxon>Chromadorea</taxon>
        <taxon>Rhabditida</taxon>
        <taxon>Spirurina</taxon>
        <taxon>Spiruromorpha</taxon>
        <taxon>Filarioidea</taxon>
        <taxon>Onchocercidae</taxon>
        <taxon>Wuchereria</taxon>
    </lineage>
</organism>
<sequence length="78" mass="9130">MSTLRSIDNQKLPMKLKEVPSVLRTLRIRIDLFDRKSIDAVVQVDPALELLWVVTVHRAHIMISNIFCHIYIVMEFVL</sequence>
<dbReference type="Proteomes" id="UP000093561">
    <property type="component" value="Unassembled WGS sequence"/>
</dbReference>
<reference evidence="1" key="1">
    <citation type="submission" date="2015-03" db="EMBL/GenBank/DDBJ databases">
        <title>Wuchereria bancrofti Genome Sequencing Papua New Guinea Strain.</title>
        <authorList>
            <person name="Small S.T."/>
            <person name="Serre D."/>
            <person name="Zimmerman P.A."/>
        </authorList>
    </citation>
    <scope>NUCLEOTIDE SEQUENCE [LARGE SCALE GENOMIC DNA]</scope>
    <source>
        <strain evidence="1">pt0022</strain>
    </source>
</reference>
<evidence type="ECO:0000313" key="1">
    <source>
        <dbReference type="Proteomes" id="UP000093561"/>
    </source>
</evidence>
<accession>A0AAF5PJT0</accession>
<dbReference type="AlphaFoldDB" id="A0AAF5PJT0"/>
<protein>
    <submittedName>
        <fullName evidence="2">Uncharacterized protein</fullName>
    </submittedName>
</protein>
<dbReference type="WBParaSite" id="mrna-Wban_01575">
    <property type="protein sequence ID" value="mrna-Wban_01575"/>
    <property type="gene ID" value="Wban_01575"/>
</dbReference>
<evidence type="ECO:0000313" key="2">
    <source>
        <dbReference type="WBParaSite" id="mrna-Wban_01575"/>
    </source>
</evidence>